<dbReference type="GO" id="GO:0005524">
    <property type="term" value="F:ATP binding"/>
    <property type="evidence" value="ECO:0007669"/>
    <property type="project" value="InterPro"/>
</dbReference>
<organism evidence="3 4">
    <name type="scientific">Parambassis ranga</name>
    <name type="common">Indian glassy fish</name>
    <dbReference type="NCBI Taxonomy" id="210632"/>
    <lineage>
        <taxon>Eukaryota</taxon>
        <taxon>Metazoa</taxon>
        <taxon>Chordata</taxon>
        <taxon>Craniata</taxon>
        <taxon>Vertebrata</taxon>
        <taxon>Euteleostomi</taxon>
        <taxon>Actinopterygii</taxon>
        <taxon>Neopterygii</taxon>
        <taxon>Teleostei</taxon>
        <taxon>Neoteleostei</taxon>
        <taxon>Acanthomorphata</taxon>
        <taxon>Ovalentaria</taxon>
        <taxon>Ambassidae</taxon>
        <taxon>Parambassis</taxon>
    </lineage>
</organism>
<dbReference type="SUPFAM" id="SSF116846">
    <property type="entry name" value="MIT domain"/>
    <property type="match status" value="1"/>
</dbReference>
<reference evidence="4" key="2">
    <citation type="submission" date="2025-08" db="UniProtKB">
        <authorList>
            <consortium name="RefSeq"/>
        </authorList>
    </citation>
    <scope>IDENTIFICATION</scope>
</reference>
<feature type="region of interest" description="Disordered" evidence="1">
    <location>
        <begin position="386"/>
        <end position="413"/>
    </location>
</feature>
<protein>
    <submittedName>
        <fullName evidence="4">Ribosomal protein S6 kinase-like 1</fullName>
    </submittedName>
</protein>
<dbReference type="GeneID" id="114427812"/>
<name>A0A6P7HMN2_9TELE</name>
<dbReference type="InterPro" id="IPR051866">
    <property type="entry name" value="Intracell_Sig-Traffick_Protein"/>
</dbReference>
<dbReference type="PANTHER" id="PTHR15508:SF4">
    <property type="entry name" value="RIBOSOMAL PROTEIN S6 KINASE-LIKE 1"/>
    <property type="match status" value="1"/>
</dbReference>
<gene>
    <name evidence="4" type="primary">rps6kl1</name>
</gene>
<dbReference type="AlphaFoldDB" id="A0A6P7HMN2"/>
<evidence type="ECO:0000313" key="4">
    <source>
        <dbReference type="RefSeq" id="XP_028251822.1"/>
    </source>
</evidence>
<feature type="compositionally biased region" description="Polar residues" evidence="1">
    <location>
        <begin position="219"/>
        <end position="230"/>
    </location>
</feature>
<feature type="domain" description="Protein kinase" evidence="2">
    <location>
        <begin position="435"/>
        <end position="762"/>
    </location>
</feature>
<dbReference type="PROSITE" id="PS50011">
    <property type="entry name" value="PROTEIN_KINASE_DOM"/>
    <property type="match status" value="1"/>
</dbReference>
<dbReference type="InterPro" id="IPR000719">
    <property type="entry name" value="Prot_kinase_dom"/>
</dbReference>
<evidence type="ECO:0000313" key="3">
    <source>
        <dbReference type="Proteomes" id="UP000515145"/>
    </source>
</evidence>
<dbReference type="RefSeq" id="XP_028251822.1">
    <property type="nucleotide sequence ID" value="XM_028396021.1"/>
</dbReference>
<dbReference type="CTD" id="83694"/>
<dbReference type="Proteomes" id="UP000515145">
    <property type="component" value="Chromosome 22"/>
</dbReference>
<evidence type="ECO:0000256" key="1">
    <source>
        <dbReference type="SAM" id="MobiDB-lite"/>
    </source>
</evidence>
<dbReference type="Gene3D" id="1.10.510.10">
    <property type="entry name" value="Transferase(Phosphotransferase) domain 1"/>
    <property type="match status" value="1"/>
</dbReference>
<dbReference type="Gene3D" id="1.20.58.80">
    <property type="entry name" value="Phosphotransferase system, lactose/cellobiose-type IIA subunit"/>
    <property type="match status" value="1"/>
</dbReference>
<evidence type="ECO:0000259" key="2">
    <source>
        <dbReference type="PROSITE" id="PS50011"/>
    </source>
</evidence>
<dbReference type="GO" id="GO:0004672">
    <property type="term" value="F:protein kinase activity"/>
    <property type="evidence" value="ECO:0007669"/>
    <property type="project" value="InterPro"/>
</dbReference>
<proteinExistence type="predicted"/>
<dbReference type="SMART" id="SM00220">
    <property type="entry name" value="S_TKc"/>
    <property type="match status" value="1"/>
</dbReference>
<feature type="region of interest" description="Disordered" evidence="1">
    <location>
        <begin position="444"/>
        <end position="467"/>
    </location>
</feature>
<dbReference type="Pfam" id="PF04212">
    <property type="entry name" value="MIT"/>
    <property type="match status" value="1"/>
</dbReference>
<dbReference type="SMART" id="SM00745">
    <property type="entry name" value="MIT"/>
    <property type="match status" value="1"/>
</dbReference>
<dbReference type="CDD" id="cd02677">
    <property type="entry name" value="MIT_SNX15"/>
    <property type="match status" value="1"/>
</dbReference>
<dbReference type="InParanoid" id="A0A6P7HMN2"/>
<dbReference type="Pfam" id="PF00069">
    <property type="entry name" value="Pkinase"/>
    <property type="match status" value="1"/>
</dbReference>
<dbReference type="PANTHER" id="PTHR15508">
    <property type="entry name" value="RIBOSOMAL PROTEIN S6 KINASE"/>
    <property type="match status" value="1"/>
</dbReference>
<keyword evidence="3" id="KW-1185">Reference proteome</keyword>
<dbReference type="InterPro" id="IPR036181">
    <property type="entry name" value="MIT_dom_sf"/>
</dbReference>
<dbReference type="InterPro" id="IPR011009">
    <property type="entry name" value="Kinase-like_dom_sf"/>
</dbReference>
<feature type="region of interest" description="Disordered" evidence="1">
    <location>
        <begin position="219"/>
        <end position="251"/>
    </location>
</feature>
<dbReference type="OrthoDB" id="1278353at2759"/>
<dbReference type="FunCoup" id="A0A6P7HMN2">
    <property type="interactions" value="434"/>
</dbReference>
<dbReference type="SUPFAM" id="SSF56112">
    <property type="entry name" value="Protein kinase-like (PK-like)"/>
    <property type="match status" value="1"/>
</dbReference>
<reference evidence="3" key="1">
    <citation type="submission" date="2024-06" db="UniProtKB">
        <authorList>
            <consortium name="RefSeq"/>
        </authorList>
    </citation>
    <scope>NUCLEOTIDE SEQUENCE [LARGE SCALE GENOMIC DNA]</scope>
</reference>
<accession>A0A6P7HMN2</accession>
<sequence length="772" mass="85627">MAKRDYLVEAAKQIRMALDSEVNEDYEAAFSYYKNGVDLLLNGVQLDPNKDRREAVKRKTTQYLKRAEEIFITHLQDNLGKGSSHLGGYSSLRFRPIRHLSSPVEDLEMCKVVGVSDKVLIVQSMVNKETFVVKSLVKSSWESRDQPTIIPQGVPYMVKLLRYYVSEDAVYLHLEHVKGGRLFSKLHKLRNEKAKEHPECLASSQHSVKLKTSYTSPTISTDYQHNSRGSTAVIPDKLSDESPDTDFPTSWDETQQRLESCGTHSYIEETGCLQNTRTAASFYNKLDRLTLVSGPVRTKVNTHIHPPAPSLVLHSSETQEKPALPLSCARVSQALDVMSELNKKKAGMGLIECSSEFEVAWKAADQQHNCEKKTPYAVTDSDLSRTLGQTAPHTNQTSCIKAGSPNSENNGLSSSPAILHLPLHCQTQIRGRASWDIGGSLLSGSSAEKVTDSKQDRSSPTAEETNGMVVIRSTDRAVFSDHTDTRITSERSWPSISNVEKQPSILSGVKFKGEKWSQEAKEGIEEACELMSPASLKDRSFVGWFSGSLHTLPHQKREDMDAFLKPEGPEGQGEYETIEVDGWCHLPRFPVKTTKSADKTMQTCWGLPEAEVRVWGAQILLALESLHQQGILCRDLNPRNVLLTSNGKVCLTFFSQWSEVQSEISSKAMEQMYCAPEIGGVSRVTEACDWWSLGALLFELLTGMPLWQLHPAGIHSHTQLLIPDHLSAAAASLLTELLQFDAGYRLGSGGGGVSDIKCHPFFSSVSWKALSC</sequence>
<dbReference type="InterPro" id="IPR007330">
    <property type="entry name" value="MIT_dom"/>
</dbReference>